<name>D0L0W7_HALNC</name>
<keyword evidence="5" id="KW-0808">Transferase</keyword>
<keyword evidence="7" id="KW-0511">Multifunctional enzyme</keyword>
<protein>
    <submittedName>
        <fullName evidence="14">KR domain protein</fullName>
    </submittedName>
</protein>
<comment type="pathway">
    <text evidence="1">Lipid metabolism; fatty acid biosynthesis.</text>
</comment>
<dbReference type="GO" id="GO:0004312">
    <property type="term" value="F:fatty acid synthase activity"/>
    <property type="evidence" value="ECO:0007669"/>
    <property type="project" value="TreeGrafter"/>
</dbReference>
<dbReference type="FunFam" id="3.40.47.10:FF:000019">
    <property type="entry name" value="Polyketide synthase type I"/>
    <property type="match status" value="1"/>
</dbReference>
<dbReference type="Pfam" id="PF21089">
    <property type="entry name" value="PKS_DH_N"/>
    <property type="match status" value="1"/>
</dbReference>
<keyword evidence="15" id="KW-1185">Reference proteome</keyword>
<dbReference type="PANTHER" id="PTHR43775">
    <property type="entry name" value="FATTY ACID SYNTHASE"/>
    <property type="match status" value="1"/>
</dbReference>
<dbReference type="InterPro" id="IPR016036">
    <property type="entry name" value="Malonyl_transacylase_ACP-bd"/>
</dbReference>
<dbReference type="Pfam" id="PF02801">
    <property type="entry name" value="Ketoacyl-synt_C"/>
    <property type="match status" value="1"/>
</dbReference>
<dbReference type="SMART" id="SM00822">
    <property type="entry name" value="PKS_KR"/>
    <property type="match status" value="1"/>
</dbReference>
<dbReference type="SUPFAM" id="SSF50129">
    <property type="entry name" value="GroES-like"/>
    <property type="match status" value="1"/>
</dbReference>
<dbReference type="InterPro" id="IPR001227">
    <property type="entry name" value="Ac_transferase_dom_sf"/>
</dbReference>
<organism evidence="14 15">
    <name type="scientific">Halothiobacillus neapolitanus (strain ATCC 23641 / DSM 15147 / CIP 104769 / NCIMB 8539 / c2)</name>
    <name type="common">Thiobacillus neapolitanus</name>
    <dbReference type="NCBI Taxonomy" id="555778"/>
    <lineage>
        <taxon>Bacteria</taxon>
        <taxon>Pseudomonadati</taxon>
        <taxon>Pseudomonadota</taxon>
        <taxon>Gammaproteobacteria</taxon>
        <taxon>Chromatiales</taxon>
        <taxon>Halothiobacillaceae</taxon>
        <taxon>Halothiobacillus</taxon>
    </lineage>
</organism>
<dbReference type="InterPro" id="IPR020807">
    <property type="entry name" value="PKS_DH"/>
</dbReference>
<dbReference type="InterPro" id="IPR036291">
    <property type="entry name" value="NAD(P)-bd_dom_sf"/>
</dbReference>
<dbReference type="Pfam" id="PF00107">
    <property type="entry name" value="ADH_zinc_N"/>
    <property type="match status" value="1"/>
</dbReference>
<dbReference type="Gene3D" id="3.40.47.10">
    <property type="match status" value="1"/>
</dbReference>
<dbReference type="InterPro" id="IPR016035">
    <property type="entry name" value="Acyl_Trfase/lysoPLipase"/>
</dbReference>
<dbReference type="PROSITE" id="PS52019">
    <property type="entry name" value="PKS_MFAS_DH"/>
    <property type="match status" value="1"/>
</dbReference>
<dbReference type="SMART" id="SM00823">
    <property type="entry name" value="PKS_PP"/>
    <property type="match status" value="1"/>
</dbReference>
<feature type="domain" description="Carrier" evidence="11">
    <location>
        <begin position="2388"/>
        <end position="2465"/>
    </location>
</feature>
<dbReference type="InterPro" id="IPR036736">
    <property type="entry name" value="ACP-like_sf"/>
</dbReference>
<dbReference type="InterPro" id="IPR049551">
    <property type="entry name" value="PKS_DH_C"/>
</dbReference>
<evidence type="ECO:0000256" key="4">
    <source>
        <dbReference type="ARBA" id="ARBA00022553"/>
    </source>
</evidence>
<dbReference type="CDD" id="cd05195">
    <property type="entry name" value="enoyl_red"/>
    <property type="match status" value="1"/>
</dbReference>
<dbReference type="InterPro" id="IPR013968">
    <property type="entry name" value="PKS_KR"/>
</dbReference>
<dbReference type="SUPFAM" id="SSF47336">
    <property type="entry name" value="ACP-like"/>
    <property type="match status" value="1"/>
</dbReference>
<evidence type="ECO:0000256" key="8">
    <source>
        <dbReference type="ARBA" id="ARBA00023315"/>
    </source>
</evidence>
<evidence type="ECO:0000259" key="11">
    <source>
        <dbReference type="PROSITE" id="PS50075"/>
    </source>
</evidence>
<dbReference type="Gene3D" id="3.40.366.10">
    <property type="entry name" value="Malonyl-Coenzyme A Acyl Carrier Protein, domain 2"/>
    <property type="match status" value="1"/>
</dbReference>
<dbReference type="Pfam" id="PF00698">
    <property type="entry name" value="Acyl_transf_1"/>
    <property type="match status" value="1"/>
</dbReference>
<dbReference type="Pfam" id="PF16197">
    <property type="entry name" value="KAsynt_C_assoc"/>
    <property type="match status" value="1"/>
</dbReference>
<dbReference type="InterPro" id="IPR009081">
    <property type="entry name" value="PP-bd_ACP"/>
</dbReference>
<dbReference type="InterPro" id="IPR032821">
    <property type="entry name" value="PKS_assoc"/>
</dbReference>
<feature type="region of interest" description="N-terminal hotdog fold" evidence="10">
    <location>
        <begin position="914"/>
        <end position="1033"/>
    </location>
</feature>
<dbReference type="InterPro" id="IPR057326">
    <property type="entry name" value="KR_dom"/>
</dbReference>
<dbReference type="FunFam" id="3.40.50.720:FF:000209">
    <property type="entry name" value="Polyketide synthase Pks12"/>
    <property type="match status" value="1"/>
</dbReference>
<accession>D0L0W7</accession>
<dbReference type="Pfam" id="PF00109">
    <property type="entry name" value="ketoacyl-synt"/>
    <property type="match status" value="1"/>
</dbReference>
<dbReference type="InterPro" id="IPR020806">
    <property type="entry name" value="PKS_PP-bd"/>
</dbReference>
<feature type="domain" description="PKS/mFAS DH" evidence="13">
    <location>
        <begin position="914"/>
        <end position="1194"/>
    </location>
</feature>
<dbReference type="EMBL" id="CP001801">
    <property type="protein sequence ID" value="ACX96340.1"/>
    <property type="molecule type" value="Genomic_DNA"/>
</dbReference>
<dbReference type="InterPro" id="IPR049552">
    <property type="entry name" value="PKS_DH_N"/>
</dbReference>
<dbReference type="PROSITE" id="PS52004">
    <property type="entry name" value="KS3_2"/>
    <property type="match status" value="1"/>
</dbReference>
<evidence type="ECO:0000259" key="13">
    <source>
        <dbReference type="PROSITE" id="PS52019"/>
    </source>
</evidence>
<dbReference type="Pfam" id="PF08240">
    <property type="entry name" value="ADH_N"/>
    <property type="match status" value="1"/>
</dbReference>
<dbReference type="InterPro" id="IPR014031">
    <property type="entry name" value="Ketoacyl_synth_C"/>
</dbReference>
<dbReference type="Gene3D" id="3.30.70.3290">
    <property type="match status" value="1"/>
</dbReference>
<keyword evidence="3" id="KW-0596">Phosphopantetheine</keyword>
<dbReference type="Pfam" id="PF14765">
    <property type="entry name" value="PS-DH"/>
    <property type="match status" value="1"/>
</dbReference>
<feature type="active site" description="Proton donor; for dehydratase activity" evidence="10">
    <location>
        <position position="1110"/>
    </location>
</feature>
<keyword evidence="6" id="KW-0521">NADP</keyword>
<comment type="function">
    <text evidence="9">Involved in production of the polyketide antibiotic thailandamide.</text>
</comment>
<dbReference type="InterPro" id="IPR020841">
    <property type="entry name" value="PKS_Beta-ketoAc_synthase_dom"/>
</dbReference>
<dbReference type="PROSITE" id="PS00606">
    <property type="entry name" value="KS3_1"/>
    <property type="match status" value="1"/>
</dbReference>
<dbReference type="eggNOG" id="COG0604">
    <property type="taxonomic scope" value="Bacteria"/>
</dbReference>
<dbReference type="SUPFAM" id="SSF53901">
    <property type="entry name" value="Thiolase-like"/>
    <property type="match status" value="1"/>
</dbReference>
<evidence type="ECO:0000256" key="3">
    <source>
        <dbReference type="ARBA" id="ARBA00022450"/>
    </source>
</evidence>
<proteinExistence type="inferred from homology"/>
<dbReference type="eggNOG" id="COG3321">
    <property type="taxonomic scope" value="Bacteria"/>
</dbReference>
<evidence type="ECO:0000256" key="1">
    <source>
        <dbReference type="ARBA" id="ARBA00005194"/>
    </source>
</evidence>
<reference evidence="14 15" key="1">
    <citation type="submission" date="2009-10" db="EMBL/GenBank/DDBJ databases">
        <title>Complete sequence of Halothiobacillus neapolitanus c2.</title>
        <authorList>
            <consortium name="US DOE Joint Genome Institute"/>
            <person name="Lucas S."/>
            <person name="Copeland A."/>
            <person name="Lapidus A."/>
            <person name="Glavina del Rio T."/>
            <person name="Tice H."/>
            <person name="Bruce D."/>
            <person name="Goodwin L."/>
            <person name="Pitluck S."/>
            <person name="Davenport K."/>
            <person name="Brettin T."/>
            <person name="Detter J.C."/>
            <person name="Han C."/>
            <person name="Tapia R."/>
            <person name="Larimer F."/>
            <person name="Land M."/>
            <person name="Hauser L."/>
            <person name="Kyrpides N."/>
            <person name="Mikhailova N."/>
            <person name="Kerfeld C."/>
            <person name="Cannon G."/>
            <person name="Heinhort S."/>
        </authorList>
    </citation>
    <scope>NUCLEOTIDE SEQUENCE [LARGE SCALE GENOMIC DNA]</scope>
    <source>
        <strain evidence="15">ATCC 23641 / c2</strain>
    </source>
</reference>
<evidence type="ECO:0000313" key="14">
    <source>
        <dbReference type="EMBL" id="ACX96340.1"/>
    </source>
</evidence>
<dbReference type="SMART" id="SM00829">
    <property type="entry name" value="PKS_ER"/>
    <property type="match status" value="1"/>
</dbReference>
<dbReference type="GO" id="GO:0031177">
    <property type="term" value="F:phosphopantetheine binding"/>
    <property type="evidence" value="ECO:0007669"/>
    <property type="project" value="InterPro"/>
</dbReference>
<dbReference type="Pfam" id="PF08659">
    <property type="entry name" value="KR"/>
    <property type="match status" value="1"/>
</dbReference>
<keyword evidence="8" id="KW-0012">Acyltransferase</keyword>
<feature type="domain" description="Ketosynthase family 3 (KS3)" evidence="12">
    <location>
        <begin position="13"/>
        <end position="439"/>
    </location>
</feature>
<dbReference type="Gene3D" id="3.90.180.10">
    <property type="entry name" value="Medium-chain alcohol dehydrogenases, catalytic domain"/>
    <property type="match status" value="1"/>
</dbReference>
<dbReference type="SUPFAM" id="SSF51735">
    <property type="entry name" value="NAD(P)-binding Rossmann-fold domains"/>
    <property type="match status" value="3"/>
</dbReference>
<dbReference type="SUPFAM" id="SSF52151">
    <property type="entry name" value="FabD/lysophospholipase-like"/>
    <property type="match status" value="1"/>
</dbReference>
<evidence type="ECO:0000256" key="5">
    <source>
        <dbReference type="ARBA" id="ARBA00022679"/>
    </source>
</evidence>
<dbReference type="OrthoDB" id="9778690at2"/>
<dbReference type="InterPro" id="IPR020843">
    <property type="entry name" value="ER"/>
</dbReference>
<evidence type="ECO:0000256" key="2">
    <source>
        <dbReference type="ARBA" id="ARBA00006484"/>
    </source>
</evidence>
<dbReference type="UniPathway" id="UPA00094"/>
<dbReference type="InterPro" id="IPR014030">
    <property type="entry name" value="Ketoacyl_synth_N"/>
</dbReference>
<dbReference type="SMART" id="SM00827">
    <property type="entry name" value="PKS_AT"/>
    <property type="match status" value="1"/>
</dbReference>
<dbReference type="eggNOG" id="COG1028">
    <property type="taxonomic scope" value="Bacteria"/>
</dbReference>
<dbReference type="InterPro" id="IPR018201">
    <property type="entry name" value="Ketoacyl_synth_AS"/>
</dbReference>
<dbReference type="InterPro" id="IPR014043">
    <property type="entry name" value="Acyl_transferase_dom"/>
</dbReference>
<dbReference type="InterPro" id="IPR013154">
    <property type="entry name" value="ADH-like_N"/>
</dbReference>
<dbReference type="GO" id="GO:0006633">
    <property type="term" value="P:fatty acid biosynthetic process"/>
    <property type="evidence" value="ECO:0007669"/>
    <property type="project" value="UniProtKB-UniPathway"/>
</dbReference>
<dbReference type="PROSITE" id="PS50075">
    <property type="entry name" value="CARRIER"/>
    <property type="match status" value="1"/>
</dbReference>
<dbReference type="Pfam" id="PF00550">
    <property type="entry name" value="PP-binding"/>
    <property type="match status" value="1"/>
</dbReference>
<dbReference type="InterPro" id="IPR049900">
    <property type="entry name" value="PKS_mFAS_DH"/>
</dbReference>
<dbReference type="InterPro" id="IPR013149">
    <property type="entry name" value="ADH-like_C"/>
</dbReference>
<dbReference type="Gene3D" id="1.10.1200.10">
    <property type="entry name" value="ACP-like"/>
    <property type="match status" value="1"/>
</dbReference>
<dbReference type="SUPFAM" id="SSF55048">
    <property type="entry name" value="Probable ACP-binding domain of malonyl-CoA ACP transacylase"/>
    <property type="match status" value="1"/>
</dbReference>
<dbReference type="Gene3D" id="3.40.50.720">
    <property type="entry name" value="NAD(P)-binding Rossmann-like Domain"/>
    <property type="match status" value="3"/>
</dbReference>
<feature type="region of interest" description="C-terminal hotdog fold" evidence="10">
    <location>
        <begin position="1050"/>
        <end position="1194"/>
    </location>
</feature>
<dbReference type="PANTHER" id="PTHR43775:SF37">
    <property type="entry name" value="SI:DKEY-61P9.11"/>
    <property type="match status" value="1"/>
</dbReference>
<feature type="active site" description="Proton acceptor; for dehydratase activity" evidence="10">
    <location>
        <position position="943"/>
    </location>
</feature>
<dbReference type="STRING" id="555778.Hneap_1509"/>
<dbReference type="GO" id="GO:0016491">
    <property type="term" value="F:oxidoreductase activity"/>
    <property type="evidence" value="ECO:0007669"/>
    <property type="project" value="InterPro"/>
</dbReference>
<dbReference type="InterPro" id="IPR042104">
    <property type="entry name" value="PKS_dehydratase_sf"/>
</dbReference>
<evidence type="ECO:0000259" key="12">
    <source>
        <dbReference type="PROSITE" id="PS52004"/>
    </source>
</evidence>
<evidence type="ECO:0000256" key="6">
    <source>
        <dbReference type="ARBA" id="ARBA00022857"/>
    </source>
</evidence>
<dbReference type="GO" id="GO:0004315">
    <property type="term" value="F:3-oxoacyl-[acyl-carrier-protein] synthase activity"/>
    <property type="evidence" value="ECO:0007669"/>
    <property type="project" value="InterPro"/>
</dbReference>
<dbReference type="InterPro" id="IPR016039">
    <property type="entry name" value="Thiolase-like"/>
</dbReference>
<keyword evidence="4" id="KW-0597">Phosphoprotein</keyword>
<dbReference type="InterPro" id="IPR011032">
    <property type="entry name" value="GroES-like_sf"/>
</dbReference>
<evidence type="ECO:0000256" key="10">
    <source>
        <dbReference type="PROSITE-ProRule" id="PRU01363"/>
    </source>
</evidence>
<dbReference type="Gene3D" id="3.10.129.110">
    <property type="entry name" value="Polyketide synthase dehydratase"/>
    <property type="match status" value="1"/>
</dbReference>
<evidence type="ECO:0000313" key="15">
    <source>
        <dbReference type="Proteomes" id="UP000009102"/>
    </source>
</evidence>
<dbReference type="CDD" id="cd00833">
    <property type="entry name" value="PKS"/>
    <property type="match status" value="1"/>
</dbReference>
<dbReference type="SMART" id="SM00826">
    <property type="entry name" value="PKS_DH"/>
    <property type="match status" value="1"/>
</dbReference>
<dbReference type="SMART" id="SM00825">
    <property type="entry name" value="PKS_KS"/>
    <property type="match status" value="1"/>
</dbReference>
<dbReference type="KEGG" id="hna:Hneap_1509"/>
<comment type="similarity">
    <text evidence="2">Belongs to the short-chain dehydrogenases/reductases (SDR) family.</text>
</comment>
<dbReference type="HOGENOM" id="CLU_000022_31_1_6"/>
<dbReference type="InterPro" id="IPR050091">
    <property type="entry name" value="PKS_NRPS_Biosynth_Enz"/>
</dbReference>
<gene>
    <name evidence="14" type="ordered locus">Hneap_1509</name>
</gene>
<sequence>MKKHTAPHRVKNSSPIAIVGIAHRLPGNLSDQTQLWDALLAGRDLVTEVPADRFDTQFHQHDRRDEPGRSVTFKAGVVENIGDFDPAFFGISPREALKIDPQHRLLLELAWHAFEDAGSTPSAYAGSACGVFVGISSTEYGTRTVDDLASMNAYSMLGGTLSIAANRLSYVYDLHGPSLSIDTACSSSLVALHMACESIRRGESETALVGGANLLAHPYPFVGFSHASMLSADGRSKSFSADANGYVRAEGGAVLLLKPLHAAQRDEDRIHAVIRATGTNSDGGSKTGITIPSAEGQARLLQQVLAKSGVSPTDVDYLEAHGTGTSVGDPIEIEAIGRVYGAGRSDANRLLVGSIKSNIGHMEPASGMAGLIKAVLSLQHREIPPSIHSSVLNPKLALDKHHIEIVRQPTALRVQDRPAYAAVNSFGFGGTNAHVIIESAPMVATKPGKPSQSLPALMFSAKDRPALNALACAYADLIAANPEHYASVAQAAATQREWMPLRLGVVGVSVAEIVQRLRQIAELSEGDELPRGAVLHEVPTAPSAIAPRRCAFVYGGNGAQWQGMGMALLRESPSFARVLRKLDRQMQPLIGFSLLAELKAKPERSRLNDTAVAQPLLFALQVAYTEWLQAQGITAEAYAGHSVGEIAAAWAAGCLSLADAITVVAVRSQAQAKTAGSGRMLATALTADALSSTLAQLDILPESCTIAGFNAPNSLTLSGDEPSLLALNAHLEQAGIFSRVLDLDYAFHSEAMAPIADEINVNLAALSPQAGRGFVSTVTGLPHAGESLNAHYWWRNVREPVQFAPAIEHLLTEGFTQFVEISPHAILPRYISQCAQEKGVQNVQVVTLARKNADTLLDIQEAELRIRLHRGVDASVVQKKRTVVDLPKYPWQRQRYWAQETNEGYNLIYRANVHPLLGYPLKDAPLAWENILDADRVPYLNDHRVDGSVVFPGAAYLELALAAADLGLRWAKTEVRALSILHPLVFEARQSRTLRTRIFGHDQRFSIQSRRRLSDDDWTEHAIGQLRAIADDLPFDQITQPISMDMPADARVIDAATHYQTAKALGLDYGASFRGIGQLTVAGNQIRGELALPTVVTEDRAHHLHPAMLDLCFQSLLSHTGAVGSATRQSYLPVQVGRLVVVQSGVQPTGFRGRIKRVSAHSVVADFSLYHADGRLIAELRDCRFKAAHFAAANAAPQLWQTQVFDLPSKTNGFQLADHWPSLVADQPALAGSSSRACYFSEIRPLLDALAISCAYESVAELADAQGHLPEDIAGDSALYHGVLSELIAQEYVDAATTPHRLLDAPPSSGDIWTMLNQDYPEANAEATLTARWGAHLKQRFCGQANAADAQAIAEHSALFAQWQVDGLAAQGQRGLRDAFCTQLGQGLAQAGVRRLRVLLVGDEHSDPHQFTQVLRAYFPILGVTVFTTSPNSEAFSTWVAHDPQHLKLLPWLQGQQQLADGSLGAFDLLWLKGKASLDPALDVDALTKAAAGGLRVIAQPESSTYAAFLDGLAAGGEALAQWHSHRVADEHMARFAQHAPQTTHCWHEPDDETHSGAALHIYSIPSACADEDQTSAANQPAMSAKPLAQFVALNSTGADLIDQLDLTAVFEPASDDTPASECPVILLGGILSPMEDLAATPLHATNHLLEQLQILSRQESTQPIFILLPFGSLASDSDAREQPVNAALWGMARVAMNEYPALNLYLIDPRGDAKDQWLRTELHGLLSTPAEERELVLEAGRVQSLRVVPAADEPSLSGDASLNRYALTFDSPGQLRNLQWQSVAEPVLGDEDVELKVQAVGLNFRDVMFAMGLLGDEAVENGFSGASLGLECAGIITRVGAKVDHVAAGDAVLGFGPQCFASHVMTRGNAVGRMPEHWSFAQAATVPTVFFTVYYALVEMARLRAGERVLIHGGAGGVGIAAIQLAQHLGAEVYATAGSEEKRDFLRLMGVTHIYSSRDLSFADQIMADTHGQGVDVVLNSLAGEAIERNLDVLRPFGRFLELGKRDFYANTPMGLRPFKDNISYFGIDADQLMAARPELTAEVFRAVMALFDEGVLHPLPYQRFSAERVVDAFRNMQQAKHIGKLVVDLSTAPQTIVPPIPASWQAKAHASYLVTGGLTGFGFETARWLLQHGAGKVILAARRGVNTPDLAEKLKQLGALQSRIEVVALDVGDAEAVKNLCAQYADKSASAYPLRGVIHAAMVLDDALMQNLNAERMARVITPKVAGAWHLHQATRTQSLDFFVLYSSVTTMLGNAGQANYVAANAAMEALIRTRRSQGLPGTALLWGPIGDAGYLTEHQQVLDSLEARTGGQAITTAQALDVLARCLRSGESGLAVMSLSGTALQRILPTHSLNRFAYLTAEGGRAEVLEEDQLIEKLKTLSSDEALSQLSTVIAEEVAQVLNLSVTKIDTQRSLFDMGLDSLMAVELALGIEKRVGIRLSAMALNEGPTVTRLAERLLSMLHATSEEDEPAKQEAQRLNHLVQQHSDGLSIDEQSALKELIKP</sequence>
<dbReference type="RefSeq" id="WP_012824374.1">
    <property type="nucleotide sequence ID" value="NC_013422.1"/>
</dbReference>
<dbReference type="SMART" id="SM01294">
    <property type="entry name" value="PKS_PP_betabranch"/>
    <property type="match status" value="1"/>
</dbReference>
<evidence type="ECO:0000256" key="9">
    <source>
        <dbReference type="ARBA" id="ARBA00054155"/>
    </source>
</evidence>
<evidence type="ECO:0000256" key="7">
    <source>
        <dbReference type="ARBA" id="ARBA00023268"/>
    </source>
</evidence>
<dbReference type="Proteomes" id="UP000009102">
    <property type="component" value="Chromosome"/>
</dbReference>